<dbReference type="SUPFAM" id="SSF55469">
    <property type="entry name" value="FMN-dependent nitroreductase-like"/>
    <property type="match status" value="1"/>
</dbReference>
<dbReference type="AlphaFoldDB" id="A4C5V7"/>
<dbReference type="RefSeq" id="WP_009837235.1">
    <property type="nucleotide sequence ID" value="NZ_AAOH01000002.1"/>
</dbReference>
<dbReference type="HOGENOM" id="CLU_737252_0_0_6"/>
<evidence type="ECO:0000313" key="2">
    <source>
        <dbReference type="Proteomes" id="UP000006201"/>
    </source>
</evidence>
<dbReference type="GO" id="GO:0016491">
    <property type="term" value="F:oxidoreductase activity"/>
    <property type="evidence" value="ECO:0007669"/>
    <property type="project" value="InterPro"/>
</dbReference>
<dbReference type="OrthoDB" id="272552at2"/>
<dbReference type="Gene3D" id="3.40.109.10">
    <property type="entry name" value="NADH Oxidase"/>
    <property type="match status" value="2"/>
</dbReference>
<comment type="caution">
    <text evidence="1">The sequence shown here is derived from an EMBL/GenBank/DDBJ whole genome shotgun (WGS) entry which is preliminary data.</text>
</comment>
<dbReference type="InterPro" id="IPR000415">
    <property type="entry name" value="Nitroreductase-like"/>
</dbReference>
<dbReference type="eggNOG" id="COG0778">
    <property type="taxonomic scope" value="Bacteria"/>
</dbReference>
<dbReference type="STRING" id="87626.PTD2_11114"/>
<protein>
    <submittedName>
        <fullName evidence="1">Nitroreductase</fullName>
    </submittedName>
</protein>
<accession>A4C5V7</accession>
<name>A4C5V7_9GAMM</name>
<evidence type="ECO:0000313" key="1">
    <source>
        <dbReference type="EMBL" id="EAR29361.1"/>
    </source>
</evidence>
<gene>
    <name evidence="1" type="ORF">PTD2_11114</name>
</gene>
<dbReference type="EMBL" id="AAOH01000002">
    <property type="protein sequence ID" value="EAR29361.1"/>
    <property type="molecule type" value="Genomic_DNA"/>
</dbReference>
<proteinExistence type="predicted"/>
<keyword evidence="2" id="KW-1185">Reference proteome</keyword>
<reference evidence="1 2" key="1">
    <citation type="submission" date="2006-02" db="EMBL/GenBank/DDBJ databases">
        <authorList>
            <person name="Moran M.A."/>
            <person name="Kjelleberg S."/>
            <person name="Egan S."/>
            <person name="Saunders N."/>
            <person name="Thomas T."/>
            <person name="Ferriera S."/>
            <person name="Johnson J."/>
            <person name="Kravitz S."/>
            <person name="Halpern A."/>
            <person name="Remington K."/>
            <person name="Beeson K."/>
            <person name="Tran B."/>
            <person name="Rogers Y.-H."/>
            <person name="Friedman R."/>
            <person name="Venter J.C."/>
        </authorList>
    </citation>
    <scope>NUCLEOTIDE SEQUENCE [LARGE SCALE GENOMIC DNA]</scope>
    <source>
        <strain evidence="1 2">D2</strain>
    </source>
</reference>
<dbReference type="Proteomes" id="UP000006201">
    <property type="component" value="Unassembled WGS sequence"/>
</dbReference>
<sequence length="356" mass="40050">MTPCKPLAELLAECVELAKLAPSSHNCQPWRVHFRAEVLPFDGAIEIEIAPELTINAVPALQNEMWISIAGFTAALLNLLCAAGVQCQIEPDDSHTKHPSEFILCVKLTYQPEQANARQFSRLKRLLGERYTHRGPLLSTSPLTLHNPVLTMRVWPTVALEWHPLAGSKQQHLSQLVARFAGLDFSHNKVWQETYQFIDFSKHKSVKKERGFNIQQLMGPLGFVKRRAYQWLLSPHMMRILCRFGMADKMASELAGLTLRSGQIICLSLKDVQSKMALLSAGELILDTWLQATEQGLAMHPLSVLLQHSDAKTALSQLLGAQNYPLFIARVGKSTLAPEFLAQFRYRTHLSRILTE</sequence>
<organism evidence="1 2">
    <name type="scientific">Pseudoalteromonas tunicata D2</name>
    <dbReference type="NCBI Taxonomy" id="87626"/>
    <lineage>
        <taxon>Bacteria</taxon>
        <taxon>Pseudomonadati</taxon>
        <taxon>Pseudomonadota</taxon>
        <taxon>Gammaproteobacteria</taxon>
        <taxon>Alteromonadales</taxon>
        <taxon>Pseudoalteromonadaceae</taxon>
        <taxon>Pseudoalteromonas</taxon>
    </lineage>
</organism>